<dbReference type="Gene3D" id="3.20.20.70">
    <property type="entry name" value="Aldolase class I"/>
    <property type="match status" value="1"/>
</dbReference>
<dbReference type="PANTHER" id="PTHR20857">
    <property type="entry name" value="THIAMINE-PHOSPHATE PYROPHOSPHORYLASE"/>
    <property type="match status" value="1"/>
</dbReference>
<gene>
    <name evidence="9 13" type="primary">thiE</name>
    <name evidence="13" type="ordered locus">ERWE_CDS_02080</name>
</gene>
<evidence type="ECO:0000256" key="11">
    <source>
        <dbReference type="RuleBase" id="RU004253"/>
    </source>
</evidence>
<comment type="caution">
    <text evidence="9">Lacks conserved residue(s) required for the propagation of feature annotation.</text>
</comment>
<sequence length="350" mass="40026">MHQCNCDEIYIVDQADLIEFCAIQLKEPADVINSVNLLYNVKKKNIYVVDVINTDSNLCRDYYFDGEKGFWLFYNRIESNTKTEFISIYKKTNTLASKCLSCCDIQKDSLVLARAFMNQIVKQCTSFLDEECFPTVVYDNHSNNFAKIKFSSILEPIGFYQIVPNLSWLKYVINCGVKVIQLRIKDESMDKVIQEVEEGVYIANKYGIKLFINDYWELAIKYKAYGVHLGQEDLQNANFQEIFNAGLRLGISTHCYYELAIARYLSPSYIAFGPIFPTMLKNMNFMSQGVSLLASWVKHLHYRIVAIGGINLSNLDSIIKTGVDGIAVVSAVINSKYPDKAIREFLDKCS</sequence>
<dbReference type="GO" id="GO:0005737">
    <property type="term" value="C:cytoplasm"/>
    <property type="evidence" value="ECO:0007669"/>
    <property type="project" value="TreeGrafter"/>
</dbReference>
<dbReference type="KEGG" id="eru:Erum2060"/>
<feature type="binding site" evidence="9">
    <location>
        <position position="309"/>
    </location>
    <ligand>
        <name>2-[(2R,5Z)-2-carboxy-4-methylthiazol-5(2H)-ylidene]ethyl phosphate</name>
        <dbReference type="ChEBI" id="CHEBI:62899"/>
    </ligand>
</feature>
<dbReference type="GO" id="GO:0009229">
    <property type="term" value="P:thiamine diphosphate biosynthetic process"/>
    <property type="evidence" value="ECO:0007669"/>
    <property type="project" value="UniProtKB-UniRule"/>
</dbReference>
<feature type="binding site" evidence="9">
    <location>
        <position position="281"/>
    </location>
    <ligand>
        <name>4-amino-2-methyl-5-(diphosphooxymethyl)pyrimidine</name>
        <dbReference type="ChEBI" id="CHEBI:57841"/>
    </ligand>
</feature>
<evidence type="ECO:0000313" key="13">
    <source>
        <dbReference type="EMBL" id="CAI26702.1"/>
    </source>
</evidence>
<dbReference type="CDD" id="cd00564">
    <property type="entry name" value="TMP_TenI"/>
    <property type="match status" value="1"/>
</dbReference>
<reference evidence="13 14" key="1">
    <citation type="journal article" date="2006" name="J. Bacteriol.">
        <title>Comparative genomic analysis of three strains of Ehrlichia ruminantium reveals an active process of genome size plasticity.</title>
        <authorList>
            <person name="Frutos R."/>
            <person name="Viari A."/>
            <person name="Ferraz C."/>
            <person name="Morgat A."/>
            <person name="Eychenie S."/>
            <person name="Kandassami Y."/>
            <person name="Chantal I."/>
            <person name="Bensaid A."/>
            <person name="Coissac E."/>
            <person name="Vachiery N."/>
            <person name="Demaille J."/>
            <person name="Martinez D."/>
        </authorList>
    </citation>
    <scope>NUCLEOTIDE SEQUENCE [LARGE SCALE GENOMIC DNA]</scope>
    <source>
        <strain evidence="13 14">Welgevonden</strain>
    </source>
</reference>
<comment type="similarity">
    <text evidence="9 10">Belongs to the thiamine-phosphate synthase family.</text>
</comment>
<keyword evidence="4 9" id="KW-0460">Magnesium</keyword>
<keyword evidence="3 9" id="KW-0479">Metal-binding</keyword>
<feature type="domain" description="Thiamine phosphate synthase/TenI" evidence="12">
    <location>
        <begin position="166"/>
        <end position="332"/>
    </location>
</feature>
<evidence type="ECO:0000313" key="14">
    <source>
        <dbReference type="Proteomes" id="UP000001021"/>
    </source>
</evidence>
<comment type="pathway">
    <text evidence="1 9 11">Cofactor biosynthesis; thiamine diphosphate biosynthesis; thiamine phosphate from 4-amino-2-methyl-5-diphosphomethylpyrimidine and 4-methyl-5-(2-phosphoethyl)-thiazole: step 1/1.</text>
</comment>
<dbReference type="PANTHER" id="PTHR20857:SF15">
    <property type="entry name" value="THIAMINE-PHOSPHATE SYNTHASE"/>
    <property type="match status" value="1"/>
</dbReference>
<keyword evidence="5 9" id="KW-0784">Thiamine biosynthesis</keyword>
<feature type="binding site" evidence="9">
    <location>
        <position position="252"/>
    </location>
    <ligand>
        <name>4-amino-2-methyl-5-(diphosphooxymethyl)pyrimidine</name>
        <dbReference type="ChEBI" id="CHEBI:57841"/>
    </ligand>
</feature>
<dbReference type="HOGENOM" id="CLU_018272_8_0_5"/>
<name>A0A0H3M5F1_EHRRW</name>
<evidence type="ECO:0000256" key="10">
    <source>
        <dbReference type="RuleBase" id="RU003826"/>
    </source>
</evidence>
<comment type="function">
    <text evidence="9">Condenses 4-methyl-5-(beta-hydroxyethyl)thiazole monophosphate (THZ-P) and 2-methyl-4-amino-5-hydroxymethyl pyrimidine pyrophosphate (HMP-PP) to form thiamine monophosphate (TMP).</text>
</comment>
<feature type="binding site" evidence="9">
    <location>
        <position position="213"/>
    </location>
    <ligand>
        <name>4-amino-2-methyl-5-(diphosphooxymethyl)pyrimidine</name>
        <dbReference type="ChEBI" id="CHEBI:57841"/>
    </ligand>
</feature>
<organism evidence="13 14">
    <name type="scientific">Ehrlichia ruminantium (strain Welgevonden)</name>
    <dbReference type="NCBI Taxonomy" id="254945"/>
    <lineage>
        <taxon>Bacteria</taxon>
        <taxon>Pseudomonadati</taxon>
        <taxon>Pseudomonadota</taxon>
        <taxon>Alphaproteobacteria</taxon>
        <taxon>Rickettsiales</taxon>
        <taxon>Anaplasmataceae</taxon>
        <taxon>Ehrlichia</taxon>
    </lineage>
</organism>
<evidence type="ECO:0000256" key="7">
    <source>
        <dbReference type="ARBA" id="ARBA00047851"/>
    </source>
</evidence>
<evidence type="ECO:0000256" key="2">
    <source>
        <dbReference type="ARBA" id="ARBA00022679"/>
    </source>
</evidence>
<evidence type="ECO:0000256" key="1">
    <source>
        <dbReference type="ARBA" id="ARBA00005165"/>
    </source>
</evidence>
<keyword evidence="2 9" id="KW-0808">Transferase</keyword>
<dbReference type="SUPFAM" id="SSF51391">
    <property type="entry name" value="Thiamin phosphate synthase"/>
    <property type="match status" value="1"/>
</dbReference>
<dbReference type="Proteomes" id="UP000001021">
    <property type="component" value="Chromosome"/>
</dbReference>
<protein>
    <recommendedName>
        <fullName evidence="9">Thiamine-phosphate synthase</fullName>
        <shortName evidence="9">TP synthase</shortName>
        <shortName evidence="9">TPS</shortName>
        <ecNumber evidence="9">2.5.1.3</ecNumber>
    </recommendedName>
    <alternativeName>
        <fullName evidence="9">Thiamine-phosphate pyrophosphorylase</fullName>
        <shortName evidence="9">TMP pyrophosphorylase</shortName>
        <shortName evidence="9">TMP-PPase</shortName>
    </alternativeName>
</protein>
<dbReference type="GeneID" id="33057621"/>
<proteinExistence type="inferred from homology"/>
<dbReference type="Pfam" id="PF02581">
    <property type="entry name" value="TMP-TENI"/>
    <property type="match status" value="1"/>
</dbReference>
<dbReference type="HAMAP" id="MF_00097">
    <property type="entry name" value="TMP_synthase"/>
    <property type="match status" value="1"/>
</dbReference>
<dbReference type="EMBL" id="CR925678">
    <property type="protein sequence ID" value="CAI26702.1"/>
    <property type="molecule type" value="Genomic_DNA"/>
</dbReference>
<comment type="catalytic activity">
    <reaction evidence="8 9 10">
        <text>2-[(2R,5Z)-2-carboxy-4-methylthiazol-5(2H)-ylidene]ethyl phosphate + 4-amino-2-methyl-5-(diphosphooxymethyl)pyrimidine + 2 H(+) = thiamine phosphate + CO2 + diphosphate</text>
        <dbReference type="Rhea" id="RHEA:47844"/>
        <dbReference type="ChEBI" id="CHEBI:15378"/>
        <dbReference type="ChEBI" id="CHEBI:16526"/>
        <dbReference type="ChEBI" id="CHEBI:33019"/>
        <dbReference type="ChEBI" id="CHEBI:37575"/>
        <dbReference type="ChEBI" id="CHEBI:57841"/>
        <dbReference type="ChEBI" id="CHEBI:62899"/>
        <dbReference type="EC" id="2.5.1.3"/>
    </reaction>
</comment>
<comment type="cofactor">
    <cofactor evidence="9">
        <name>Mg(2+)</name>
        <dbReference type="ChEBI" id="CHEBI:18420"/>
    </cofactor>
    <text evidence="9">Binds 1 Mg(2+) ion per subunit.</text>
</comment>
<dbReference type="GO" id="GO:0000287">
    <property type="term" value="F:magnesium ion binding"/>
    <property type="evidence" value="ECO:0007669"/>
    <property type="project" value="UniProtKB-UniRule"/>
</dbReference>
<dbReference type="FunFam" id="3.20.20.70:FF:000064">
    <property type="entry name" value="Thiamine-phosphate synthase"/>
    <property type="match status" value="1"/>
</dbReference>
<dbReference type="RefSeq" id="WP_011154892.1">
    <property type="nucleotide sequence ID" value="NC_005295.2"/>
</dbReference>
<evidence type="ECO:0000256" key="8">
    <source>
        <dbReference type="ARBA" id="ARBA00047883"/>
    </source>
</evidence>
<dbReference type="KEGG" id="erw:ERWE_CDS_02080"/>
<accession>A0A0H3M5F1</accession>
<dbReference type="AlphaFoldDB" id="A0A0H3M5F1"/>
<dbReference type="GO" id="GO:0004789">
    <property type="term" value="F:thiamine-phosphate diphosphorylase activity"/>
    <property type="evidence" value="ECO:0007669"/>
    <property type="project" value="UniProtKB-UniRule"/>
</dbReference>
<dbReference type="EC" id="2.5.1.3" evidence="9"/>
<dbReference type="GO" id="GO:0009228">
    <property type="term" value="P:thiamine biosynthetic process"/>
    <property type="evidence" value="ECO:0007669"/>
    <property type="project" value="UniProtKB-KW"/>
</dbReference>
<dbReference type="UniPathway" id="UPA00060">
    <property type="reaction ID" value="UER00141"/>
</dbReference>
<dbReference type="InterPro" id="IPR013785">
    <property type="entry name" value="Aldolase_TIM"/>
</dbReference>
<evidence type="ECO:0000256" key="5">
    <source>
        <dbReference type="ARBA" id="ARBA00022977"/>
    </source>
</evidence>
<feature type="binding site" evidence="9">
    <location>
        <begin position="329"/>
        <end position="330"/>
    </location>
    <ligand>
        <name>2-[(2R,5Z)-2-carboxy-4-methylthiazol-5(2H)-ylidene]ethyl phosphate</name>
        <dbReference type="ChEBI" id="CHEBI:62899"/>
    </ligand>
</feature>
<evidence type="ECO:0000256" key="3">
    <source>
        <dbReference type="ARBA" id="ARBA00022723"/>
    </source>
</evidence>
<dbReference type="NCBIfam" id="TIGR00693">
    <property type="entry name" value="thiE"/>
    <property type="match status" value="1"/>
</dbReference>
<feature type="binding site" evidence="9">
    <location>
        <position position="233"/>
    </location>
    <ligand>
        <name>Mg(2+)</name>
        <dbReference type="ChEBI" id="CHEBI:18420"/>
    </ligand>
</feature>
<comment type="catalytic activity">
    <reaction evidence="6 9 10">
        <text>4-methyl-5-(2-phosphooxyethyl)-thiazole + 4-amino-2-methyl-5-(diphosphooxymethyl)pyrimidine + H(+) = thiamine phosphate + diphosphate</text>
        <dbReference type="Rhea" id="RHEA:22328"/>
        <dbReference type="ChEBI" id="CHEBI:15378"/>
        <dbReference type="ChEBI" id="CHEBI:33019"/>
        <dbReference type="ChEBI" id="CHEBI:37575"/>
        <dbReference type="ChEBI" id="CHEBI:57841"/>
        <dbReference type="ChEBI" id="CHEBI:58296"/>
        <dbReference type="EC" id="2.5.1.3"/>
    </reaction>
</comment>
<evidence type="ECO:0000256" key="4">
    <source>
        <dbReference type="ARBA" id="ARBA00022842"/>
    </source>
</evidence>
<comment type="catalytic activity">
    <reaction evidence="7 9 10">
        <text>2-(2-carboxy-4-methylthiazol-5-yl)ethyl phosphate + 4-amino-2-methyl-5-(diphosphooxymethyl)pyrimidine + 2 H(+) = thiamine phosphate + CO2 + diphosphate</text>
        <dbReference type="Rhea" id="RHEA:47848"/>
        <dbReference type="ChEBI" id="CHEBI:15378"/>
        <dbReference type="ChEBI" id="CHEBI:16526"/>
        <dbReference type="ChEBI" id="CHEBI:33019"/>
        <dbReference type="ChEBI" id="CHEBI:37575"/>
        <dbReference type="ChEBI" id="CHEBI:57841"/>
        <dbReference type="ChEBI" id="CHEBI:62890"/>
        <dbReference type="EC" id="2.5.1.3"/>
    </reaction>
</comment>
<evidence type="ECO:0000256" key="9">
    <source>
        <dbReference type="HAMAP-Rule" id="MF_00097"/>
    </source>
</evidence>
<feature type="binding site" evidence="9">
    <location>
        <begin position="181"/>
        <end position="185"/>
    </location>
    <ligand>
        <name>4-amino-2-methyl-5-(diphosphooxymethyl)pyrimidine</name>
        <dbReference type="ChEBI" id="CHEBI:57841"/>
    </ligand>
</feature>
<dbReference type="InterPro" id="IPR036206">
    <property type="entry name" value="ThiamineP_synth_sf"/>
</dbReference>
<dbReference type="InterPro" id="IPR034291">
    <property type="entry name" value="TMP_synthase"/>
</dbReference>
<feature type="binding site" evidence="9">
    <location>
        <position position="214"/>
    </location>
    <ligand>
        <name>Mg(2+)</name>
        <dbReference type="ChEBI" id="CHEBI:18420"/>
    </ligand>
</feature>
<evidence type="ECO:0000256" key="6">
    <source>
        <dbReference type="ARBA" id="ARBA00047334"/>
    </source>
</evidence>
<dbReference type="eggNOG" id="COG0352">
    <property type="taxonomic scope" value="Bacteria"/>
</dbReference>
<dbReference type="InterPro" id="IPR022998">
    <property type="entry name" value="ThiamineP_synth_TenI"/>
</dbReference>
<keyword evidence="14" id="KW-1185">Reference proteome</keyword>
<evidence type="ECO:0000259" key="12">
    <source>
        <dbReference type="Pfam" id="PF02581"/>
    </source>
</evidence>